<evidence type="ECO:0000256" key="11">
    <source>
        <dbReference type="ARBA" id="ARBA00023180"/>
    </source>
</evidence>
<comment type="subcellular location">
    <subcellularLocation>
        <location evidence="1">Membrane</location>
        <topology evidence="1">Single-pass type I membrane protein</topology>
    </subcellularLocation>
</comment>
<evidence type="ECO:0000256" key="9">
    <source>
        <dbReference type="ARBA" id="ARBA00022989"/>
    </source>
</evidence>
<organism evidence="14 15">
    <name type="scientific">Brassica carinata</name>
    <name type="common">Ethiopian mustard</name>
    <name type="synonym">Abyssinian cabbage</name>
    <dbReference type="NCBI Taxonomy" id="52824"/>
    <lineage>
        <taxon>Eukaryota</taxon>
        <taxon>Viridiplantae</taxon>
        <taxon>Streptophyta</taxon>
        <taxon>Embryophyta</taxon>
        <taxon>Tracheophyta</taxon>
        <taxon>Spermatophyta</taxon>
        <taxon>Magnoliopsida</taxon>
        <taxon>eudicotyledons</taxon>
        <taxon>Gunneridae</taxon>
        <taxon>Pentapetalae</taxon>
        <taxon>rosids</taxon>
        <taxon>malvids</taxon>
        <taxon>Brassicales</taxon>
        <taxon>Brassicaceae</taxon>
        <taxon>Brassiceae</taxon>
        <taxon>Brassica</taxon>
    </lineage>
</organism>
<dbReference type="FunFam" id="2.60.120.430:FF:000007">
    <property type="entry name" value="FERONIA receptor-like kinase"/>
    <property type="match status" value="1"/>
</dbReference>
<feature type="signal peptide" evidence="12">
    <location>
        <begin position="1"/>
        <end position="20"/>
    </location>
</feature>
<evidence type="ECO:0000256" key="10">
    <source>
        <dbReference type="ARBA" id="ARBA00023136"/>
    </source>
</evidence>
<dbReference type="GO" id="GO:0004674">
    <property type="term" value="F:protein serine/threonine kinase activity"/>
    <property type="evidence" value="ECO:0007669"/>
    <property type="project" value="UniProtKB-KW"/>
</dbReference>
<dbReference type="PANTHER" id="PTHR34590">
    <property type="entry name" value="OS03G0124300 PROTEIN-RELATED"/>
    <property type="match status" value="1"/>
</dbReference>
<dbReference type="Pfam" id="PF12819">
    <property type="entry name" value="Malectin_like"/>
    <property type="match status" value="1"/>
</dbReference>
<dbReference type="InterPro" id="IPR045272">
    <property type="entry name" value="ANXUR1/2-like"/>
</dbReference>
<feature type="domain" description="Malectin-like" evidence="13">
    <location>
        <begin position="31"/>
        <end position="340"/>
    </location>
</feature>
<reference evidence="14 15" key="1">
    <citation type="submission" date="2020-02" db="EMBL/GenBank/DDBJ databases">
        <authorList>
            <person name="Ma Q."/>
            <person name="Huang Y."/>
            <person name="Song X."/>
            <person name="Pei D."/>
        </authorList>
    </citation>
    <scope>NUCLEOTIDE SEQUENCE [LARGE SCALE GENOMIC DNA]</scope>
    <source>
        <strain evidence="14">Sxm20200214</strain>
        <tissue evidence="14">Leaf</tissue>
    </source>
</reference>
<dbReference type="InterPro" id="IPR024788">
    <property type="entry name" value="Malectin-like_Carb-bd_dom"/>
</dbReference>
<name>A0A8X7VNL8_BRACI</name>
<keyword evidence="11" id="KW-0325">Glycoprotein</keyword>
<proteinExistence type="predicted"/>
<keyword evidence="6" id="KW-0547">Nucleotide-binding</keyword>
<keyword evidence="9" id="KW-1133">Transmembrane helix</keyword>
<keyword evidence="15" id="KW-1185">Reference proteome</keyword>
<evidence type="ECO:0000256" key="6">
    <source>
        <dbReference type="ARBA" id="ARBA00022741"/>
    </source>
</evidence>
<evidence type="ECO:0000256" key="7">
    <source>
        <dbReference type="ARBA" id="ARBA00022777"/>
    </source>
</evidence>
<comment type="caution">
    <text evidence="14">The sequence shown here is derived from an EMBL/GenBank/DDBJ whole genome shotgun (WGS) entry which is preliminary data.</text>
</comment>
<dbReference type="GO" id="GO:0004714">
    <property type="term" value="F:transmembrane receptor protein tyrosine kinase activity"/>
    <property type="evidence" value="ECO:0007669"/>
    <property type="project" value="InterPro"/>
</dbReference>
<dbReference type="GO" id="GO:0016020">
    <property type="term" value="C:membrane"/>
    <property type="evidence" value="ECO:0007669"/>
    <property type="project" value="UniProtKB-SubCell"/>
</dbReference>
<dbReference type="AlphaFoldDB" id="A0A8X7VNL8"/>
<evidence type="ECO:0000313" key="14">
    <source>
        <dbReference type="EMBL" id="KAG2314606.1"/>
    </source>
</evidence>
<keyword evidence="7" id="KW-0418">Kinase</keyword>
<keyword evidence="10" id="KW-0472">Membrane</keyword>
<dbReference type="OrthoDB" id="1903759at2759"/>
<evidence type="ECO:0000259" key="13">
    <source>
        <dbReference type="Pfam" id="PF12819"/>
    </source>
</evidence>
<keyword evidence="2" id="KW-0723">Serine/threonine-protein kinase</keyword>
<feature type="chain" id="PRO_5036467229" description="Malectin-like domain-containing protein" evidence="12">
    <location>
        <begin position="21"/>
        <end position="344"/>
    </location>
</feature>
<dbReference type="Gene3D" id="2.60.120.430">
    <property type="entry name" value="Galactose-binding lectin"/>
    <property type="match status" value="2"/>
</dbReference>
<evidence type="ECO:0000256" key="12">
    <source>
        <dbReference type="SAM" id="SignalP"/>
    </source>
</evidence>
<accession>A0A8X7VNL8</accession>
<evidence type="ECO:0000256" key="1">
    <source>
        <dbReference type="ARBA" id="ARBA00004479"/>
    </source>
</evidence>
<dbReference type="Proteomes" id="UP000886595">
    <property type="component" value="Unassembled WGS sequence"/>
</dbReference>
<evidence type="ECO:0000256" key="5">
    <source>
        <dbReference type="ARBA" id="ARBA00022729"/>
    </source>
</evidence>
<keyword evidence="4" id="KW-0812">Transmembrane</keyword>
<evidence type="ECO:0000313" key="15">
    <source>
        <dbReference type="Proteomes" id="UP000886595"/>
    </source>
</evidence>
<dbReference type="FunFam" id="2.60.120.430:FF:000003">
    <property type="entry name" value="FERONIA receptor-like kinase"/>
    <property type="match status" value="1"/>
</dbReference>
<evidence type="ECO:0000256" key="2">
    <source>
        <dbReference type="ARBA" id="ARBA00022527"/>
    </source>
</evidence>
<dbReference type="EMBL" id="JAAMPC010000004">
    <property type="protein sequence ID" value="KAG2314606.1"/>
    <property type="molecule type" value="Genomic_DNA"/>
</dbReference>
<keyword evidence="8" id="KW-0067">ATP-binding</keyword>
<dbReference type="PANTHER" id="PTHR34590:SF5">
    <property type="entry name" value="OS04G0586500 PROTEIN"/>
    <property type="match status" value="1"/>
</dbReference>
<keyword evidence="5 12" id="KW-0732">Signal</keyword>
<dbReference type="GO" id="GO:0005524">
    <property type="term" value="F:ATP binding"/>
    <property type="evidence" value="ECO:0007669"/>
    <property type="project" value="UniProtKB-KW"/>
</dbReference>
<keyword evidence="3" id="KW-0808">Transferase</keyword>
<protein>
    <recommendedName>
        <fullName evidence="13">Malectin-like domain-containing protein</fullName>
    </recommendedName>
</protein>
<gene>
    <name evidence="14" type="ORF">Bca52824_017728</name>
</gene>
<evidence type="ECO:0000256" key="8">
    <source>
        <dbReference type="ARBA" id="ARBA00022840"/>
    </source>
</evidence>
<evidence type="ECO:0000256" key="4">
    <source>
        <dbReference type="ARBA" id="ARBA00022692"/>
    </source>
</evidence>
<evidence type="ECO:0000256" key="3">
    <source>
        <dbReference type="ARBA" id="ARBA00022679"/>
    </source>
</evidence>
<sequence>MKITEGLSLLFLALSSSTSAADYTPTDNILLNCGAASNLTDRENRTWVPDVKSKFFSSGDSKTSPAATKDPSVPEVPFMTARIFRSPFTYSFPVAAGRKFVRLYFHFDAYQGLNATNSLFSVSLGPFTLMKNFSAHQTAEVLNCSSIVKEFIVHVEAGNLRMRFTPESAYAFVNGIEVTSMPDLYSSTYGTSTVVGSSSVVAIDNSTALENVYRLNAGGKDISPSHDTVGLYRFWYEDSSYIFGALSGLAVKAEPNMKIMYPRGTPKSIAPHDVYSTARSMSATSELNLQFNLTWVFMVDSGFSYFLRLHFCEVFLSIDKSNQRVFTIYLNNLGIKNRHSRKYV</sequence>